<feature type="binding site" evidence="10">
    <location>
        <position position="91"/>
    </location>
    <ligand>
        <name>GTP</name>
        <dbReference type="ChEBI" id="CHEBI:37565"/>
    </ligand>
</feature>
<keyword evidence="7 10" id="KW-0342">GTP-binding</keyword>
<evidence type="ECO:0000256" key="8">
    <source>
        <dbReference type="ARBA" id="ARBA00023150"/>
    </source>
</evidence>
<dbReference type="PANTHER" id="PTHR22960">
    <property type="entry name" value="MOLYBDOPTERIN COFACTOR SYNTHESIS PROTEIN A"/>
    <property type="match status" value="1"/>
</dbReference>
<comment type="function">
    <text evidence="10">Catalyzes the cyclization of GTP to (8S)-3',8-cyclo-7,8-dihydroguanosine 5'-triphosphate.</text>
</comment>
<feature type="binding site" evidence="10">
    <location>
        <position position="115"/>
    </location>
    <ligand>
        <name>S-adenosyl-L-methionine</name>
        <dbReference type="ChEBI" id="CHEBI:59789"/>
    </ligand>
</feature>
<evidence type="ECO:0000256" key="4">
    <source>
        <dbReference type="ARBA" id="ARBA00022741"/>
    </source>
</evidence>
<dbReference type="InterPro" id="IPR040064">
    <property type="entry name" value="MoaA-like"/>
</dbReference>
<dbReference type="InterPro" id="IPR007197">
    <property type="entry name" value="rSAM"/>
</dbReference>
<dbReference type="InterPro" id="IPR058240">
    <property type="entry name" value="rSAM_sf"/>
</dbReference>
<feature type="binding site" evidence="10">
    <location>
        <position position="65"/>
    </location>
    <ligand>
        <name>S-adenosyl-L-methionine</name>
        <dbReference type="ChEBI" id="CHEBI:59789"/>
    </ligand>
</feature>
<dbReference type="NCBIfam" id="NF001199">
    <property type="entry name" value="PRK00164.2-1"/>
    <property type="match status" value="1"/>
</dbReference>
<dbReference type="InterPro" id="IPR010505">
    <property type="entry name" value="MoaA_twitch"/>
</dbReference>
<keyword evidence="6 10" id="KW-0411">Iron-sulfur</keyword>
<feature type="binding site" evidence="10">
    <location>
        <position position="152"/>
    </location>
    <ligand>
        <name>GTP</name>
        <dbReference type="ChEBI" id="CHEBI:37565"/>
    </ligand>
</feature>
<evidence type="ECO:0000256" key="6">
    <source>
        <dbReference type="ARBA" id="ARBA00023014"/>
    </source>
</evidence>
<feature type="binding site" evidence="10">
    <location>
        <position position="61"/>
    </location>
    <ligand>
        <name>GTP</name>
        <dbReference type="ChEBI" id="CHEBI:37565"/>
    </ligand>
</feature>
<reference evidence="12" key="2">
    <citation type="submission" date="2022-09" db="EMBL/GenBank/DDBJ databases">
        <authorList>
            <person name="Sun Q."/>
            <person name="Ohkuma M."/>
        </authorList>
    </citation>
    <scope>NUCLEOTIDE SEQUENCE</scope>
    <source>
        <strain evidence="12">JCM 13583</strain>
    </source>
</reference>
<feature type="binding site" evidence="10">
    <location>
        <position position="255"/>
    </location>
    <ligand>
        <name>[4Fe-4S] cluster</name>
        <dbReference type="ChEBI" id="CHEBI:49883"/>
        <label>2</label>
        <note>4Fe-4S-substrate</note>
    </ligand>
</feature>
<evidence type="ECO:0000256" key="1">
    <source>
        <dbReference type="ARBA" id="ARBA00022485"/>
    </source>
</evidence>
<dbReference type="Pfam" id="PF04055">
    <property type="entry name" value="Radical_SAM"/>
    <property type="match status" value="1"/>
</dbReference>
<dbReference type="InterPro" id="IPR013485">
    <property type="entry name" value="MoaA_arc"/>
</dbReference>
<dbReference type="PROSITE" id="PS51918">
    <property type="entry name" value="RADICAL_SAM"/>
    <property type="match status" value="1"/>
</dbReference>
<dbReference type="PANTHER" id="PTHR22960:SF0">
    <property type="entry name" value="MOLYBDENUM COFACTOR BIOSYNTHESIS PROTEIN 1"/>
    <property type="match status" value="1"/>
</dbReference>
<dbReference type="HAMAP" id="MF_01225_A">
    <property type="entry name" value="MoaA_A"/>
    <property type="match status" value="1"/>
</dbReference>
<name>A0AA37BQS8_9ARCH</name>
<organism evidence="12 13">
    <name type="scientific">Thermogymnomonas acidicola</name>
    <dbReference type="NCBI Taxonomy" id="399579"/>
    <lineage>
        <taxon>Archaea</taxon>
        <taxon>Methanobacteriati</taxon>
        <taxon>Thermoplasmatota</taxon>
        <taxon>Thermoplasmata</taxon>
        <taxon>Thermoplasmatales</taxon>
        <taxon>Thermogymnomonas</taxon>
    </lineage>
</organism>
<dbReference type="SFLD" id="SFLDS00029">
    <property type="entry name" value="Radical_SAM"/>
    <property type="match status" value="1"/>
</dbReference>
<feature type="binding site" evidence="10">
    <location>
        <position position="21"/>
    </location>
    <ligand>
        <name>[4Fe-4S] cluster</name>
        <dbReference type="ChEBI" id="CHEBI:49883"/>
        <label>1</label>
        <note>4Fe-4S-S-AdoMet</note>
    </ligand>
</feature>
<keyword evidence="13" id="KW-1185">Reference proteome</keyword>
<keyword evidence="1 10" id="KW-0004">4Fe-4S</keyword>
<gene>
    <name evidence="10" type="primary">moaA</name>
    <name evidence="12" type="ORF">GCM10007108_06250</name>
</gene>
<evidence type="ECO:0000313" key="12">
    <source>
        <dbReference type="EMBL" id="GGM70954.1"/>
    </source>
</evidence>
<dbReference type="SFLD" id="SFLDG01383">
    <property type="entry name" value="cyclic_pyranopterin_phosphate"/>
    <property type="match status" value="1"/>
</dbReference>
<dbReference type="GO" id="GO:0061798">
    <property type="term" value="F:GTP 3',8'-cyclase activity"/>
    <property type="evidence" value="ECO:0007669"/>
    <property type="project" value="UniProtKB-UniRule"/>
</dbReference>
<comment type="caution">
    <text evidence="12">The sequence shown here is derived from an EMBL/GenBank/DDBJ whole genome shotgun (WGS) entry which is preliminary data.</text>
</comment>
<feature type="binding site" evidence="10">
    <location>
        <position position="28"/>
    </location>
    <ligand>
        <name>[4Fe-4S] cluster</name>
        <dbReference type="ChEBI" id="CHEBI:49883"/>
        <label>1</label>
        <note>4Fe-4S-S-AdoMet</note>
    </ligand>
</feature>
<dbReference type="EMBL" id="BMNY01000001">
    <property type="protein sequence ID" value="GGM70954.1"/>
    <property type="molecule type" value="Genomic_DNA"/>
</dbReference>
<keyword evidence="5 10" id="KW-0408">Iron</keyword>
<keyword evidence="2 10" id="KW-0949">S-adenosyl-L-methionine</keyword>
<dbReference type="GO" id="GO:0046872">
    <property type="term" value="F:metal ion binding"/>
    <property type="evidence" value="ECO:0007669"/>
    <property type="project" value="UniProtKB-KW"/>
</dbReference>
<evidence type="ECO:0000256" key="9">
    <source>
        <dbReference type="ARBA" id="ARBA00023239"/>
    </source>
</evidence>
<comment type="caution">
    <text evidence="10">Lacks conserved residue(s) required for the propagation of feature annotation.</text>
</comment>
<accession>A0AA37BQS8</accession>
<feature type="binding site" evidence="10">
    <location>
        <position position="25"/>
    </location>
    <ligand>
        <name>[4Fe-4S] cluster</name>
        <dbReference type="ChEBI" id="CHEBI:49883"/>
        <label>1</label>
        <note>4Fe-4S-S-AdoMet</note>
    </ligand>
</feature>
<evidence type="ECO:0000313" key="13">
    <source>
        <dbReference type="Proteomes" id="UP000632195"/>
    </source>
</evidence>
<evidence type="ECO:0000259" key="11">
    <source>
        <dbReference type="PROSITE" id="PS51918"/>
    </source>
</evidence>
<feature type="binding site" evidence="10">
    <location>
        <position position="14"/>
    </location>
    <ligand>
        <name>GTP</name>
        <dbReference type="ChEBI" id="CHEBI:37565"/>
    </ligand>
</feature>
<dbReference type="EC" id="4.1.99.22" evidence="10"/>
<keyword evidence="9 10" id="KW-0456">Lyase</keyword>
<dbReference type="Gene3D" id="3.20.20.70">
    <property type="entry name" value="Aldolase class I"/>
    <property type="match status" value="1"/>
</dbReference>
<evidence type="ECO:0000256" key="2">
    <source>
        <dbReference type="ARBA" id="ARBA00022691"/>
    </source>
</evidence>
<comment type="catalytic activity">
    <reaction evidence="10">
        <text>GTP + AH2 + S-adenosyl-L-methionine = (8S)-3',8-cyclo-7,8-dihydroguanosine 5'-triphosphate + 5'-deoxyadenosine + L-methionine + A + H(+)</text>
        <dbReference type="Rhea" id="RHEA:49576"/>
        <dbReference type="ChEBI" id="CHEBI:13193"/>
        <dbReference type="ChEBI" id="CHEBI:15378"/>
        <dbReference type="ChEBI" id="CHEBI:17319"/>
        <dbReference type="ChEBI" id="CHEBI:17499"/>
        <dbReference type="ChEBI" id="CHEBI:37565"/>
        <dbReference type="ChEBI" id="CHEBI:57844"/>
        <dbReference type="ChEBI" id="CHEBI:59789"/>
        <dbReference type="ChEBI" id="CHEBI:131766"/>
        <dbReference type="EC" id="4.1.99.22"/>
    </reaction>
</comment>
<evidence type="ECO:0000256" key="7">
    <source>
        <dbReference type="ARBA" id="ARBA00023134"/>
    </source>
</evidence>
<evidence type="ECO:0000256" key="5">
    <source>
        <dbReference type="ARBA" id="ARBA00023004"/>
    </source>
</evidence>
<dbReference type="Proteomes" id="UP000632195">
    <property type="component" value="Unassembled WGS sequence"/>
</dbReference>
<protein>
    <recommendedName>
        <fullName evidence="10">Probable GTP 3',8-cyclase</fullName>
        <ecNumber evidence="10">4.1.99.22</ecNumber>
    </recommendedName>
    <alternativeName>
        <fullName evidence="10">Molybdenum cofactor biosynthesis protein A</fullName>
    </alternativeName>
</protein>
<comment type="pathway">
    <text evidence="10">Cofactor biosynthesis; molybdopterin biosynthesis.</text>
</comment>
<dbReference type="InterPro" id="IPR013785">
    <property type="entry name" value="Aldolase_TIM"/>
</dbReference>
<dbReference type="NCBIfam" id="TIGR02668">
    <property type="entry name" value="moaA_archaeal"/>
    <property type="match status" value="1"/>
</dbReference>
<dbReference type="SFLD" id="SFLDG01067">
    <property type="entry name" value="SPASM/twitch_domain_containing"/>
    <property type="match status" value="1"/>
</dbReference>
<dbReference type="SFLD" id="SFLDG01386">
    <property type="entry name" value="main_SPASM_domain-containing"/>
    <property type="match status" value="1"/>
</dbReference>
<dbReference type="AlphaFoldDB" id="A0AA37BQS8"/>
<dbReference type="SUPFAM" id="SSF102114">
    <property type="entry name" value="Radical SAM enzymes"/>
    <property type="match status" value="1"/>
</dbReference>
<dbReference type="GO" id="GO:0061799">
    <property type="term" value="F:cyclic pyranopterin monophosphate synthase activity"/>
    <property type="evidence" value="ECO:0007669"/>
    <property type="project" value="TreeGrafter"/>
</dbReference>
<dbReference type="SMART" id="SM00729">
    <property type="entry name" value="Elp3"/>
    <property type="match status" value="1"/>
</dbReference>
<evidence type="ECO:0000256" key="3">
    <source>
        <dbReference type="ARBA" id="ARBA00022723"/>
    </source>
</evidence>
<dbReference type="GO" id="GO:0006777">
    <property type="term" value="P:Mo-molybdopterin cofactor biosynthetic process"/>
    <property type="evidence" value="ECO:0007669"/>
    <property type="project" value="UniProtKB-UniRule"/>
</dbReference>
<keyword evidence="8 10" id="KW-0501">Molybdenum cofactor biosynthesis</keyword>
<feature type="binding site" evidence="10">
    <location>
        <begin position="257"/>
        <end position="259"/>
    </location>
    <ligand>
        <name>GTP</name>
        <dbReference type="ChEBI" id="CHEBI:37565"/>
    </ligand>
</feature>
<feature type="domain" description="Radical SAM core" evidence="11">
    <location>
        <begin position="5"/>
        <end position="228"/>
    </location>
</feature>
<feature type="binding site" evidence="10">
    <location>
        <position position="269"/>
    </location>
    <ligand>
        <name>[4Fe-4S] cluster</name>
        <dbReference type="ChEBI" id="CHEBI:49883"/>
        <label>2</label>
        <note>4Fe-4S-substrate</note>
    </ligand>
</feature>
<dbReference type="RefSeq" id="WP_188680225.1">
    <property type="nucleotide sequence ID" value="NZ_BMNY01000001.1"/>
</dbReference>
<dbReference type="Pfam" id="PF06463">
    <property type="entry name" value="Mob_synth_C"/>
    <property type="match status" value="1"/>
</dbReference>
<dbReference type="GO" id="GO:1904047">
    <property type="term" value="F:S-adenosyl-L-methionine binding"/>
    <property type="evidence" value="ECO:0007669"/>
    <property type="project" value="UniProtKB-UniRule"/>
</dbReference>
<dbReference type="GO" id="GO:0051539">
    <property type="term" value="F:4 iron, 4 sulfur cluster binding"/>
    <property type="evidence" value="ECO:0007669"/>
    <property type="project" value="UniProtKB-UniRule"/>
</dbReference>
<keyword evidence="3 10" id="KW-0479">Metal-binding</keyword>
<dbReference type="InterPro" id="IPR050105">
    <property type="entry name" value="MoCo_biosynth_MoaA/MoaC"/>
</dbReference>
<keyword evidence="4 10" id="KW-0547">Nucleotide-binding</keyword>
<comment type="cofactor">
    <cofactor evidence="10">
        <name>[4Fe-4S] cluster</name>
        <dbReference type="ChEBI" id="CHEBI:49883"/>
    </cofactor>
    <text evidence="10">Binds 2 [4Fe-4S] clusters. Binds 1 [4Fe-4S] cluster coordinated with 3 cysteines and an exchangeable S-adenosyl-L-methionine and 1 [4Fe-4S] cluster coordinated with 3 cysteines and the GTP-derived substrate.</text>
</comment>
<evidence type="ECO:0000256" key="10">
    <source>
        <dbReference type="HAMAP-Rule" id="MF_01225"/>
    </source>
</evidence>
<sequence>MIFDRYGRPVLSMRIQVNTVCNFHCFFCHMEGTGVHAAQLDAEGIERIVEVASSFGVNKVKFTGGEPTLRRDIVDIVRRTRKHISGNISMTTNGVMLPRLARQLREAGLDRVNISMHSTEEEGFRIITGTNFLGRVKEGIRAAKEAGLGPIKVNFVVLNGINVHQIPAMMEFCAEEGVTLQLIEYETTRERMHSEEFQKYHVPLEPIEREIASRARAVEHNSLHRRPEYLVEVNGKDLWVEFVKPMRNSEFCNHCTRIRVTSTGELKPCLMRDDNHIDIKEALEKGDTDALRRLFIRAALSREPYWKPYEDPRVVQAPESF</sequence>
<comment type="similarity">
    <text evidence="10">Belongs to the radical SAM superfamily. MoaA family.</text>
</comment>
<dbReference type="GO" id="GO:0005525">
    <property type="term" value="F:GTP binding"/>
    <property type="evidence" value="ECO:0007669"/>
    <property type="project" value="UniProtKB-UniRule"/>
</dbReference>
<reference evidence="12" key="1">
    <citation type="journal article" date="2014" name="Int. J. Syst. Evol. Microbiol.">
        <title>Complete genome sequence of Corynebacterium casei LMG S-19264T (=DSM 44701T), isolated from a smear-ripened cheese.</title>
        <authorList>
            <consortium name="US DOE Joint Genome Institute (JGI-PGF)"/>
            <person name="Walter F."/>
            <person name="Albersmeier A."/>
            <person name="Kalinowski J."/>
            <person name="Ruckert C."/>
        </authorList>
    </citation>
    <scope>NUCLEOTIDE SEQUENCE</scope>
    <source>
        <strain evidence="12">JCM 13583</strain>
    </source>
</reference>
<dbReference type="CDD" id="cd01335">
    <property type="entry name" value="Radical_SAM"/>
    <property type="match status" value="1"/>
</dbReference>
<dbReference type="InterPro" id="IPR006638">
    <property type="entry name" value="Elp3/MiaA/NifB-like_rSAM"/>
</dbReference>
<proteinExistence type="inferred from homology"/>
<feature type="binding site" evidence="10">
    <location>
        <position position="252"/>
    </location>
    <ligand>
        <name>[4Fe-4S] cluster</name>
        <dbReference type="ChEBI" id="CHEBI:49883"/>
        <label>2</label>
        <note>4Fe-4S-substrate</note>
    </ligand>
</feature>
<dbReference type="CDD" id="cd21117">
    <property type="entry name" value="Twitch_MoaA"/>
    <property type="match status" value="1"/>
</dbReference>